<reference evidence="1" key="1">
    <citation type="submission" date="2021-08" db="EMBL/GenBank/DDBJ databases">
        <title>Novel anaerobic bacterium isolated from sea squirt in East Sea, Republic of Korea.</title>
        <authorList>
            <person name="Nguyen T.H."/>
            <person name="Li Z."/>
            <person name="Lee Y.-J."/>
            <person name="Ko J."/>
            <person name="Kim S.-G."/>
        </authorList>
    </citation>
    <scope>NUCLEOTIDE SEQUENCE</scope>
    <source>
        <strain evidence="1">KCTC 25031</strain>
    </source>
</reference>
<proteinExistence type="predicted"/>
<keyword evidence="2" id="KW-1185">Reference proteome</keyword>
<organism evidence="1 2">
    <name type="scientific">Halosquirtibacter laminarini</name>
    <dbReference type="NCBI Taxonomy" id="3374600"/>
    <lineage>
        <taxon>Bacteria</taxon>
        <taxon>Pseudomonadati</taxon>
        <taxon>Bacteroidota</taxon>
        <taxon>Bacteroidia</taxon>
        <taxon>Marinilabiliales</taxon>
        <taxon>Prolixibacteraceae</taxon>
        <taxon>Halosquirtibacter</taxon>
    </lineage>
</organism>
<name>A0AC61NGC6_9BACT</name>
<dbReference type="Proteomes" id="UP000826212">
    <property type="component" value="Chromosome"/>
</dbReference>
<protein>
    <submittedName>
        <fullName evidence="1">4-hydroxybenzoate polyprenyltransferase</fullName>
    </submittedName>
</protein>
<evidence type="ECO:0000313" key="1">
    <source>
        <dbReference type="EMBL" id="QZE14698.1"/>
    </source>
</evidence>
<gene>
    <name evidence="1" type="primary">ubiA</name>
    <name evidence="1" type="ORF">K4L44_02225</name>
</gene>
<accession>A0AC61NGC6</accession>
<dbReference type="EMBL" id="CP081303">
    <property type="protein sequence ID" value="QZE14698.1"/>
    <property type="molecule type" value="Genomic_DNA"/>
</dbReference>
<evidence type="ECO:0000313" key="2">
    <source>
        <dbReference type="Proteomes" id="UP000826212"/>
    </source>
</evidence>
<sequence length="286" mass="32356">MLHKIEKYFRLVKFSHTIFAMPFAFIGFTLGYKQLGTFELSTLLLIILCMIFARNSAMGFNRLVDRKYDAENPRTKNREIPQGEISVTQARIFIWINVIAFITTTYFLNNLCFYLSPIAIATVLVYSYMKRFSSLCHYVLSTGLALAPIGAYLAVTAHFNIIPVLFGVLVFFWVGGFDIIYSCQDAGFDSKYQLYSIPSLLGVKNALRVSKLSHLFVIGILMVIGYIWPYNQFIYAIAALIFTSLIIYQHSIVKHNDLSRVNIAFGTTNGFASFIFAVGIILAILC</sequence>